<keyword evidence="3" id="KW-1185">Reference proteome</keyword>
<gene>
    <name evidence="2" type="ORF">HU200_049144</name>
</gene>
<feature type="signal peptide" evidence="1">
    <location>
        <begin position="1"/>
        <end position="27"/>
    </location>
</feature>
<organism evidence="2 3">
    <name type="scientific">Digitaria exilis</name>
    <dbReference type="NCBI Taxonomy" id="1010633"/>
    <lineage>
        <taxon>Eukaryota</taxon>
        <taxon>Viridiplantae</taxon>
        <taxon>Streptophyta</taxon>
        <taxon>Embryophyta</taxon>
        <taxon>Tracheophyta</taxon>
        <taxon>Spermatophyta</taxon>
        <taxon>Magnoliopsida</taxon>
        <taxon>Liliopsida</taxon>
        <taxon>Poales</taxon>
        <taxon>Poaceae</taxon>
        <taxon>PACMAD clade</taxon>
        <taxon>Panicoideae</taxon>
        <taxon>Panicodae</taxon>
        <taxon>Paniceae</taxon>
        <taxon>Anthephorinae</taxon>
        <taxon>Digitaria</taxon>
    </lineage>
</organism>
<proteinExistence type="predicted"/>
<dbReference type="OrthoDB" id="670495at2759"/>
<keyword evidence="1" id="KW-0732">Signal</keyword>
<reference evidence="2" key="1">
    <citation type="submission" date="2020-07" db="EMBL/GenBank/DDBJ databases">
        <title>Genome sequence and genetic diversity analysis of an under-domesticated orphan crop, white fonio (Digitaria exilis).</title>
        <authorList>
            <person name="Bennetzen J.L."/>
            <person name="Chen S."/>
            <person name="Ma X."/>
            <person name="Wang X."/>
            <person name="Yssel A.E.J."/>
            <person name="Chaluvadi S.R."/>
            <person name="Johnson M."/>
            <person name="Gangashetty P."/>
            <person name="Hamidou F."/>
            <person name="Sanogo M.D."/>
            <person name="Zwaenepoel A."/>
            <person name="Wallace J."/>
            <person name="Van De Peer Y."/>
            <person name="Van Deynze A."/>
        </authorList>
    </citation>
    <scope>NUCLEOTIDE SEQUENCE</scope>
    <source>
        <tissue evidence="2">Leaves</tissue>
    </source>
</reference>
<evidence type="ECO:0000313" key="2">
    <source>
        <dbReference type="EMBL" id="KAF8672919.1"/>
    </source>
</evidence>
<feature type="chain" id="PRO_5032376736" evidence="1">
    <location>
        <begin position="28"/>
        <end position="50"/>
    </location>
</feature>
<comment type="caution">
    <text evidence="2">The sequence shown here is derived from an EMBL/GenBank/DDBJ whole genome shotgun (WGS) entry which is preliminary data.</text>
</comment>
<dbReference type="AlphaFoldDB" id="A0A835AWM2"/>
<dbReference type="EMBL" id="JACEFO010002213">
    <property type="protein sequence ID" value="KAF8672919.1"/>
    <property type="molecule type" value="Genomic_DNA"/>
</dbReference>
<name>A0A835AWM2_9POAL</name>
<accession>A0A835AWM2</accession>
<evidence type="ECO:0000313" key="3">
    <source>
        <dbReference type="Proteomes" id="UP000636709"/>
    </source>
</evidence>
<protein>
    <submittedName>
        <fullName evidence="2">Uncharacterized protein</fullName>
    </submittedName>
</protein>
<evidence type="ECO:0000256" key="1">
    <source>
        <dbReference type="SAM" id="SignalP"/>
    </source>
</evidence>
<dbReference type="Proteomes" id="UP000636709">
    <property type="component" value="Unassembled WGS sequence"/>
</dbReference>
<sequence>MGRIVHLVATSLLLLVMISSNSPSCQACIGWWCLPCFKPSNRECTYMIVL</sequence>